<organism evidence="2 3">
    <name type="scientific">Meloidogyne javanica</name>
    <name type="common">Root-knot nematode worm</name>
    <dbReference type="NCBI Taxonomy" id="6303"/>
    <lineage>
        <taxon>Eukaryota</taxon>
        <taxon>Metazoa</taxon>
        <taxon>Ecdysozoa</taxon>
        <taxon>Nematoda</taxon>
        <taxon>Chromadorea</taxon>
        <taxon>Rhabditida</taxon>
        <taxon>Tylenchina</taxon>
        <taxon>Tylenchomorpha</taxon>
        <taxon>Tylenchoidea</taxon>
        <taxon>Meloidogynidae</taxon>
        <taxon>Meloidogyninae</taxon>
        <taxon>Meloidogyne</taxon>
        <taxon>Meloidogyne incognita group</taxon>
    </lineage>
</organism>
<proteinExistence type="predicted"/>
<dbReference type="Proteomes" id="UP000887561">
    <property type="component" value="Unplaced"/>
</dbReference>
<evidence type="ECO:0000313" key="3">
    <source>
        <dbReference type="WBParaSite" id="scaffold11388_cov150.g15544"/>
    </source>
</evidence>
<feature type="signal peptide" evidence="1">
    <location>
        <begin position="1"/>
        <end position="19"/>
    </location>
</feature>
<reference evidence="3" key="1">
    <citation type="submission" date="2022-11" db="UniProtKB">
        <authorList>
            <consortium name="WormBaseParasite"/>
        </authorList>
    </citation>
    <scope>IDENTIFICATION</scope>
</reference>
<evidence type="ECO:0000256" key="1">
    <source>
        <dbReference type="SAM" id="SignalP"/>
    </source>
</evidence>
<keyword evidence="1" id="KW-0732">Signal</keyword>
<protein>
    <submittedName>
        <fullName evidence="3">Uncharacterized protein</fullName>
    </submittedName>
</protein>
<accession>A0A915LG29</accession>
<sequence>MINIIIKIFLIVLFLSANGYEDDNFKVCPGKEDSFANSKLARRFQVKGNVFACKECEDCDEYKTKALFSSDIEKNIADGVAIREECWNNQNWWDKATNSQRQKKKSIIVNFLEDGTANLNLTFTTGASAEELEINLLQLDKVIDVIKTETVRFPHSITIEAENHLKPKNNLKFMFEFTKMKSTYIAIFLLQHVAGDIKPGNIIDIVGSPTKLKAYLNKDGGNKISFMLLFEFPKDDKSTKDEPTTGFVHLITQSTGKGEKGDITDNVTAVYVKKENKEISFKINFGGGKADRIIKLAVTFSQDESESLEIERSVPKIELSKISRIFIVGSQQDVMLLQADILEPKK</sequence>
<feature type="chain" id="PRO_5037598271" evidence="1">
    <location>
        <begin position="20"/>
        <end position="346"/>
    </location>
</feature>
<evidence type="ECO:0000313" key="2">
    <source>
        <dbReference type="Proteomes" id="UP000887561"/>
    </source>
</evidence>
<dbReference type="WBParaSite" id="scaffold11388_cov150.g15544">
    <property type="protein sequence ID" value="scaffold11388_cov150.g15544"/>
    <property type="gene ID" value="scaffold11388_cov150.g15544"/>
</dbReference>
<keyword evidence="2" id="KW-1185">Reference proteome</keyword>
<dbReference type="AlphaFoldDB" id="A0A915LG29"/>
<name>A0A915LG29_MELJA</name>